<dbReference type="RefSeq" id="WP_138723802.1">
    <property type="nucleotide sequence ID" value="NZ_SSHJ02000007.1"/>
</dbReference>
<sequence>MTAGWSKGRKNYHLYYRCTVHTNYNLPGNKLHDTFERMLKGLSFQPHQIRFIVETAKNLLIQPLQLKREKHQQQLKDLQALNQKIYQLEEKFMNNEIENETYQRWFKKLKEDKALVEYALGDGKKSKLGTTDGIIERVLPELSNYFRFMRKGT</sequence>
<name>A0ABW9J9Y4_9SPHI</name>
<evidence type="ECO:0000313" key="2">
    <source>
        <dbReference type="EMBL" id="MFN0256715.1"/>
    </source>
</evidence>
<keyword evidence="1" id="KW-0175">Coiled coil</keyword>
<comment type="caution">
    <text evidence="2">The sequence shown here is derived from an EMBL/GenBank/DDBJ whole genome shotgun (WGS) entry which is preliminary data.</text>
</comment>
<keyword evidence="3" id="KW-1185">Reference proteome</keyword>
<dbReference type="Proteomes" id="UP001517247">
    <property type="component" value="Unassembled WGS sequence"/>
</dbReference>
<dbReference type="EMBL" id="SSHJ02000007">
    <property type="protein sequence ID" value="MFN0256715.1"/>
    <property type="molecule type" value="Genomic_DNA"/>
</dbReference>
<feature type="coiled-coil region" evidence="1">
    <location>
        <begin position="61"/>
        <end position="98"/>
    </location>
</feature>
<evidence type="ECO:0000313" key="3">
    <source>
        <dbReference type="Proteomes" id="UP001517247"/>
    </source>
</evidence>
<reference evidence="2 3" key="1">
    <citation type="submission" date="2024-12" db="EMBL/GenBank/DDBJ databases">
        <authorList>
            <person name="Hu S."/>
        </authorList>
    </citation>
    <scope>NUCLEOTIDE SEQUENCE [LARGE SCALE GENOMIC DNA]</scope>
    <source>
        <strain evidence="2 3">THG-T11</strain>
    </source>
</reference>
<gene>
    <name evidence="2" type="ORF">E6A44_014090</name>
</gene>
<protein>
    <recommendedName>
        <fullName evidence="4">Recombinase zinc beta ribbon domain-containing protein</fullName>
    </recommendedName>
</protein>
<evidence type="ECO:0008006" key="4">
    <source>
        <dbReference type="Google" id="ProtNLM"/>
    </source>
</evidence>
<accession>A0ABW9J9Y4</accession>
<organism evidence="2 3">
    <name type="scientific">Pedobacter ureilyticus</name>
    <dbReference type="NCBI Taxonomy" id="1393051"/>
    <lineage>
        <taxon>Bacteria</taxon>
        <taxon>Pseudomonadati</taxon>
        <taxon>Bacteroidota</taxon>
        <taxon>Sphingobacteriia</taxon>
        <taxon>Sphingobacteriales</taxon>
        <taxon>Sphingobacteriaceae</taxon>
        <taxon>Pedobacter</taxon>
    </lineage>
</organism>
<proteinExistence type="predicted"/>
<evidence type="ECO:0000256" key="1">
    <source>
        <dbReference type="SAM" id="Coils"/>
    </source>
</evidence>